<evidence type="ECO:0000313" key="2">
    <source>
        <dbReference type="Proteomes" id="UP000238479"/>
    </source>
</evidence>
<dbReference type="Gramene" id="PRQ25310">
    <property type="protein sequence ID" value="PRQ25310"/>
    <property type="gene ID" value="RchiOBHm_Chr6g0282161"/>
</dbReference>
<dbReference type="Proteomes" id="UP000238479">
    <property type="component" value="Chromosome 6"/>
</dbReference>
<protein>
    <submittedName>
        <fullName evidence="1">Uncharacterized protein</fullName>
    </submittedName>
</protein>
<dbReference type="AlphaFoldDB" id="A0A2P6PTR0"/>
<dbReference type="EMBL" id="PDCK01000044">
    <property type="protein sequence ID" value="PRQ25310.1"/>
    <property type="molecule type" value="Genomic_DNA"/>
</dbReference>
<gene>
    <name evidence="1" type="ORF">RchiOBHm_Chr6g0282161</name>
</gene>
<keyword evidence="2" id="KW-1185">Reference proteome</keyword>
<comment type="caution">
    <text evidence="1">The sequence shown here is derived from an EMBL/GenBank/DDBJ whole genome shotgun (WGS) entry which is preliminary data.</text>
</comment>
<sequence length="49" mass="5002">MKKNKPIITTNAAKVAPPTPAATMTTLLDFFAAASQLPKGPPQSPGLPA</sequence>
<name>A0A2P6PTR0_ROSCH</name>
<reference evidence="1 2" key="1">
    <citation type="journal article" date="2018" name="Nat. Genet.">
        <title>The Rosa genome provides new insights in the design of modern roses.</title>
        <authorList>
            <person name="Bendahmane M."/>
        </authorList>
    </citation>
    <scope>NUCLEOTIDE SEQUENCE [LARGE SCALE GENOMIC DNA]</scope>
    <source>
        <strain evidence="2">cv. Old Blush</strain>
    </source>
</reference>
<accession>A0A2P6PTR0</accession>
<organism evidence="1 2">
    <name type="scientific">Rosa chinensis</name>
    <name type="common">China rose</name>
    <dbReference type="NCBI Taxonomy" id="74649"/>
    <lineage>
        <taxon>Eukaryota</taxon>
        <taxon>Viridiplantae</taxon>
        <taxon>Streptophyta</taxon>
        <taxon>Embryophyta</taxon>
        <taxon>Tracheophyta</taxon>
        <taxon>Spermatophyta</taxon>
        <taxon>Magnoliopsida</taxon>
        <taxon>eudicotyledons</taxon>
        <taxon>Gunneridae</taxon>
        <taxon>Pentapetalae</taxon>
        <taxon>rosids</taxon>
        <taxon>fabids</taxon>
        <taxon>Rosales</taxon>
        <taxon>Rosaceae</taxon>
        <taxon>Rosoideae</taxon>
        <taxon>Rosoideae incertae sedis</taxon>
        <taxon>Rosa</taxon>
    </lineage>
</organism>
<proteinExistence type="predicted"/>
<evidence type="ECO:0000313" key="1">
    <source>
        <dbReference type="EMBL" id="PRQ25310.1"/>
    </source>
</evidence>